<dbReference type="InterPro" id="IPR055548">
    <property type="entry name" value="DUF7124"/>
</dbReference>
<organism evidence="3 4">
    <name type="scientific">Natronococcus pandeyae</name>
    <dbReference type="NCBI Taxonomy" id="2055836"/>
    <lineage>
        <taxon>Archaea</taxon>
        <taxon>Methanobacteriati</taxon>
        <taxon>Methanobacteriota</taxon>
        <taxon>Stenosarchaea group</taxon>
        <taxon>Halobacteria</taxon>
        <taxon>Halobacteriales</taxon>
        <taxon>Natrialbaceae</taxon>
        <taxon>Natronococcus</taxon>
    </lineage>
</organism>
<gene>
    <name evidence="3" type="ORF">CV102_13080</name>
</gene>
<evidence type="ECO:0000256" key="1">
    <source>
        <dbReference type="SAM" id="MobiDB-lite"/>
    </source>
</evidence>
<feature type="region of interest" description="Disordered" evidence="1">
    <location>
        <begin position="1"/>
        <end position="146"/>
    </location>
</feature>
<feature type="compositionally biased region" description="Acidic residues" evidence="1">
    <location>
        <begin position="65"/>
        <end position="81"/>
    </location>
</feature>
<evidence type="ECO:0000259" key="2">
    <source>
        <dbReference type="Pfam" id="PF23439"/>
    </source>
</evidence>
<evidence type="ECO:0000313" key="4">
    <source>
        <dbReference type="Proteomes" id="UP000766904"/>
    </source>
</evidence>
<dbReference type="RefSeq" id="WP_148858444.1">
    <property type="nucleotide sequence ID" value="NZ_PHNJ01000006.1"/>
</dbReference>
<reference evidence="3" key="1">
    <citation type="submission" date="2017-11" db="EMBL/GenBank/DDBJ databases">
        <authorList>
            <person name="Kajale S.C."/>
            <person name="Sharma A."/>
        </authorList>
    </citation>
    <scope>NUCLEOTIDE SEQUENCE</scope>
    <source>
        <strain evidence="3">LS1_42</strain>
    </source>
</reference>
<feature type="domain" description="DUF7124" evidence="2">
    <location>
        <begin position="149"/>
        <end position="261"/>
    </location>
</feature>
<dbReference type="OrthoDB" id="221805at2157"/>
<dbReference type="Proteomes" id="UP000766904">
    <property type="component" value="Unassembled WGS sequence"/>
</dbReference>
<protein>
    <recommendedName>
        <fullName evidence="2">DUF7124 domain-containing protein</fullName>
    </recommendedName>
</protein>
<dbReference type="Pfam" id="PF23439">
    <property type="entry name" value="DUF7124"/>
    <property type="match status" value="1"/>
</dbReference>
<feature type="compositionally biased region" description="Acidic residues" evidence="1">
    <location>
        <begin position="8"/>
        <end position="23"/>
    </location>
</feature>
<comment type="caution">
    <text evidence="3">The sequence shown here is derived from an EMBL/GenBank/DDBJ whole genome shotgun (WGS) entry which is preliminary data.</text>
</comment>
<dbReference type="EMBL" id="PHNJ01000006">
    <property type="protein sequence ID" value="TYL38134.1"/>
    <property type="molecule type" value="Genomic_DNA"/>
</dbReference>
<sequence length="263" mass="28053">MTDRIDLDELDVGEDDEETEDANPGDWLWRGEGTPEDEPEPPRTTGPAVERSERDSTDSETAGAESDEPAASDDVETDADTDPSSQPAPHVPRANRDRPVGIPTQSGGAGAGDSSESEEPTAESGEATAEPRPAGSAAEGPHGGGVDDMTMAFTYRAVRRLAAPAAAFADASTWADWIGIVGDVETHAITKFQRTHAVDADFFTGSGTNPAERLREIDRTSMFYAERMVVVGVEGDEWIAESAGWEFVPLETAAEKADWELES</sequence>
<dbReference type="AlphaFoldDB" id="A0A8J8Q388"/>
<evidence type="ECO:0000313" key="3">
    <source>
        <dbReference type="EMBL" id="TYL38134.1"/>
    </source>
</evidence>
<accession>A0A8J8Q388</accession>
<name>A0A8J8Q388_9EURY</name>
<proteinExistence type="predicted"/>
<keyword evidence="4" id="KW-1185">Reference proteome</keyword>